<keyword evidence="1" id="KW-1133">Transmembrane helix</keyword>
<dbReference type="Proteomes" id="UP001500967">
    <property type="component" value="Unassembled WGS sequence"/>
</dbReference>
<sequence>MTDDSLDRLIRDADPYRPAVGNRLDGAAEELLEEIMSDRPVRTIPTRRRLLVPLLGAAAAAALVGVVALTGTDPAPTGAQPGGTTSVTYSALALRAAEENPRLLIDEPGWTATYVSGFAEKEGSIRWSKQGREIEFNWRPAQYYDSYHQDRASVSAAEPVTVAGRGGELYTYSANDFGVMLPPRGKFFVELRGGGSWTRAAFGETLTHVVQVGVEQWLAALPPEVVTPDRIDARATEVLAGVPLPPGFDRASLADLGTNDTYQFGAQVAARVGCGWIAEWERATKAGDAAATTRAADALRGSHGWKFLNDMNAAGDYPEVFWEIADQVVAGSVPPQYRDSLGC</sequence>
<organism evidence="2 3">
    <name type="scientific">Cryptosporangium japonicum</name>
    <dbReference type="NCBI Taxonomy" id="80872"/>
    <lineage>
        <taxon>Bacteria</taxon>
        <taxon>Bacillati</taxon>
        <taxon>Actinomycetota</taxon>
        <taxon>Actinomycetes</taxon>
        <taxon>Cryptosporangiales</taxon>
        <taxon>Cryptosporangiaceae</taxon>
        <taxon>Cryptosporangium</taxon>
    </lineage>
</organism>
<keyword evidence="1" id="KW-0812">Transmembrane</keyword>
<dbReference type="RefSeq" id="WP_344650750.1">
    <property type="nucleotide sequence ID" value="NZ_BAAAGX010000016.1"/>
</dbReference>
<comment type="caution">
    <text evidence="2">The sequence shown here is derived from an EMBL/GenBank/DDBJ whole genome shotgun (WGS) entry which is preliminary data.</text>
</comment>
<gene>
    <name evidence="2" type="ORF">GCM10009539_43910</name>
</gene>
<protein>
    <submittedName>
        <fullName evidence="2">Uncharacterized protein</fullName>
    </submittedName>
</protein>
<dbReference type="EMBL" id="BAAAGX010000016">
    <property type="protein sequence ID" value="GAA0253920.1"/>
    <property type="molecule type" value="Genomic_DNA"/>
</dbReference>
<evidence type="ECO:0000256" key="1">
    <source>
        <dbReference type="SAM" id="Phobius"/>
    </source>
</evidence>
<keyword evidence="3" id="KW-1185">Reference proteome</keyword>
<name>A0ABN0UKS5_9ACTN</name>
<keyword evidence="1" id="KW-0472">Membrane</keyword>
<reference evidence="2 3" key="1">
    <citation type="journal article" date="2019" name="Int. J. Syst. Evol. Microbiol.">
        <title>The Global Catalogue of Microorganisms (GCM) 10K type strain sequencing project: providing services to taxonomists for standard genome sequencing and annotation.</title>
        <authorList>
            <consortium name="The Broad Institute Genomics Platform"/>
            <consortium name="The Broad Institute Genome Sequencing Center for Infectious Disease"/>
            <person name="Wu L."/>
            <person name="Ma J."/>
        </authorList>
    </citation>
    <scope>NUCLEOTIDE SEQUENCE [LARGE SCALE GENOMIC DNA]</scope>
    <source>
        <strain evidence="2 3">JCM 10425</strain>
    </source>
</reference>
<proteinExistence type="predicted"/>
<evidence type="ECO:0000313" key="3">
    <source>
        <dbReference type="Proteomes" id="UP001500967"/>
    </source>
</evidence>
<evidence type="ECO:0000313" key="2">
    <source>
        <dbReference type="EMBL" id="GAA0253920.1"/>
    </source>
</evidence>
<accession>A0ABN0UKS5</accession>
<feature type="transmembrane region" description="Helical" evidence="1">
    <location>
        <begin position="50"/>
        <end position="71"/>
    </location>
</feature>